<accession>A0AAW1I113</accession>
<evidence type="ECO:0000256" key="2">
    <source>
        <dbReference type="ARBA" id="ARBA00022448"/>
    </source>
</evidence>
<comment type="subcellular location">
    <subcellularLocation>
        <location evidence="1">Membrane</location>
        <topology evidence="1">Multi-pass membrane protein</topology>
    </subcellularLocation>
</comment>
<dbReference type="PANTHER" id="PTHR48041:SF1">
    <property type="entry name" value="ABC TRANSPORTER G FAMILY MEMBER 24"/>
    <property type="match status" value="1"/>
</dbReference>
<feature type="transmembrane region" description="Helical" evidence="6">
    <location>
        <begin position="12"/>
        <end position="29"/>
    </location>
</feature>
<feature type="domain" description="ABC transporter family G" evidence="7">
    <location>
        <begin position="1"/>
        <end position="71"/>
    </location>
</feature>
<keyword evidence="2" id="KW-0813">Transport</keyword>
<proteinExistence type="predicted"/>
<keyword evidence="3 6" id="KW-0812">Transmembrane</keyword>
<dbReference type="EMBL" id="JBDFQZ010000010">
    <property type="protein sequence ID" value="KAK9682300.1"/>
    <property type="molecule type" value="Genomic_DNA"/>
</dbReference>
<dbReference type="AlphaFoldDB" id="A0AAW1I113"/>
<dbReference type="InterPro" id="IPR050352">
    <property type="entry name" value="ABCG_transporters"/>
</dbReference>
<dbReference type="InterPro" id="IPR043926">
    <property type="entry name" value="ABCG_dom"/>
</dbReference>
<keyword evidence="9" id="KW-1185">Reference proteome</keyword>
<sequence>MAHFLAKDIVDHFNTLIKPVVYLSMFYFFTNPGSTFFDNYIVLVCLVYCVTGMGYAFATFLNPGPAQLVVIWVKY</sequence>
<dbReference type="GO" id="GO:0016020">
    <property type="term" value="C:membrane"/>
    <property type="evidence" value="ECO:0007669"/>
    <property type="project" value="UniProtKB-SubCell"/>
</dbReference>
<protein>
    <recommendedName>
        <fullName evidence="7">ABC transporter family G domain-containing protein</fullName>
    </recommendedName>
</protein>
<organism evidence="8 9">
    <name type="scientific">Saponaria officinalis</name>
    <name type="common">Common soapwort</name>
    <name type="synonym">Lychnis saponaria</name>
    <dbReference type="NCBI Taxonomy" id="3572"/>
    <lineage>
        <taxon>Eukaryota</taxon>
        <taxon>Viridiplantae</taxon>
        <taxon>Streptophyta</taxon>
        <taxon>Embryophyta</taxon>
        <taxon>Tracheophyta</taxon>
        <taxon>Spermatophyta</taxon>
        <taxon>Magnoliopsida</taxon>
        <taxon>eudicotyledons</taxon>
        <taxon>Gunneridae</taxon>
        <taxon>Pentapetalae</taxon>
        <taxon>Caryophyllales</taxon>
        <taxon>Caryophyllaceae</taxon>
        <taxon>Caryophylleae</taxon>
        <taxon>Saponaria</taxon>
    </lineage>
</organism>
<feature type="transmembrane region" description="Helical" evidence="6">
    <location>
        <begin position="41"/>
        <end position="61"/>
    </location>
</feature>
<reference evidence="8" key="1">
    <citation type="submission" date="2024-03" db="EMBL/GenBank/DDBJ databases">
        <title>WGS assembly of Saponaria officinalis var. Norfolk2.</title>
        <authorList>
            <person name="Jenkins J."/>
            <person name="Shu S."/>
            <person name="Grimwood J."/>
            <person name="Barry K."/>
            <person name="Goodstein D."/>
            <person name="Schmutz J."/>
            <person name="Leebens-Mack J."/>
            <person name="Osbourn A."/>
        </authorList>
    </citation>
    <scope>NUCLEOTIDE SEQUENCE [LARGE SCALE GENOMIC DNA]</scope>
    <source>
        <strain evidence="8">JIC</strain>
    </source>
</reference>
<dbReference type="GO" id="GO:0140359">
    <property type="term" value="F:ABC-type transporter activity"/>
    <property type="evidence" value="ECO:0007669"/>
    <property type="project" value="InterPro"/>
</dbReference>
<evidence type="ECO:0000313" key="8">
    <source>
        <dbReference type="EMBL" id="KAK9682300.1"/>
    </source>
</evidence>
<keyword evidence="4 6" id="KW-1133">Transmembrane helix</keyword>
<evidence type="ECO:0000256" key="5">
    <source>
        <dbReference type="ARBA" id="ARBA00023136"/>
    </source>
</evidence>
<evidence type="ECO:0000313" key="9">
    <source>
        <dbReference type="Proteomes" id="UP001443914"/>
    </source>
</evidence>
<evidence type="ECO:0000256" key="1">
    <source>
        <dbReference type="ARBA" id="ARBA00004141"/>
    </source>
</evidence>
<evidence type="ECO:0000259" key="7">
    <source>
        <dbReference type="Pfam" id="PF19055"/>
    </source>
</evidence>
<name>A0AAW1I113_SAPOF</name>
<evidence type="ECO:0000256" key="4">
    <source>
        <dbReference type="ARBA" id="ARBA00022989"/>
    </source>
</evidence>
<evidence type="ECO:0000256" key="3">
    <source>
        <dbReference type="ARBA" id="ARBA00022692"/>
    </source>
</evidence>
<keyword evidence="5 6" id="KW-0472">Membrane</keyword>
<dbReference type="Proteomes" id="UP001443914">
    <property type="component" value="Unassembled WGS sequence"/>
</dbReference>
<comment type="caution">
    <text evidence="8">The sequence shown here is derived from an EMBL/GenBank/DDBJ whole genome shotgun (WGS) entry which is preliminary data.</text>
</comment>
<dbReference type="PANTHER" id="PTHR48041">
    <property type="entry name" value="ABC TRANSPORTER G FAMILY MEMBER 28"/>
    <property type="match status" value="1"/>
</dbReference>
<gene>
    <name evidence="8" type="ORF">RND81_10G064000</name>
</gene>
<dbReference type="Pfam" id="PF19055">
    <property type="entry name" value="ABC2_membrane_7"/>
    <property type="match status" value="1"/>
</dbReference>
<evidence type="ECO:0000256" key="6">
    <source>
        <dbReference type="SAM" id="Phobius"/>
    </source>
</evidence>